<evidence type="ECO:0000256" key="3">
    <source>
        <dbReference type="ARBA" id="ARBA00023089"/>
    </source>
</evidence>
<proteinExistence type="inferred from homology"/>
<protein>
    <recommendedName>
        <fullName evidence="4">FRIGIDA-like protein</fullName>
    </recommendedName>
</protein>
<reference evidence="5" key="1">
    <citation type="submission" date="2020-05" db="EMBL/GenBank/DDBJ databases">
        <title>WGS assembly of Panicum virgatum.</title>
        <authorList>
            <person name="Lovell J.T."/>
            <person name="Jenkins J."/>
            <person name="Shu S."/>
            <person name="Juenger T.E."/>
            <person name="Schmutz J."/>
        </authorList>
    </citation>
    <scope>NUCLEOTIDE SEQUENCE</scope>
    <source>
        <strain evidence="5">AP13</strain>
    </source>
</reference>
<dbReference type="GO" id="GO:0009908">
    <property type="term" value="P:flower development"/>
    <property type="evidence" value="ECO:0007669"/>
    <property type="project" value="UniProtKB-KW"/>
</dbReference>
<sequence length="279" mass="31432">MNFRGLRRFVTAHVRDRQWLRQVGPDALRSAEDPASLVLRAVGRYYICAESGDAEAACMLLLELYVRAGCPRGRERGHREAEAELRQEAREAALTWRRRLLRVSGRVGDAGARGARGLAFFMAAFGVPAEFPAQELYDLLVAADVSACAKVLKCSKLFVKKMRDVVVEMINKDMYLQAIHCILAFEFQNAFPLGSILTHIMEKLEHDKKDENEGKASQGDEELALLRSISKCMEDHKLCLLEFPSFAERIASLEERVGKPKQAFAGIKRKRTTEEDCVE</sequence>
<comment type="caution">
    <text evidence="5">The sequence shown here is derived from an EMBL/GenBank/DDBJ whole genome shotgun (WGS) entry which is preliminary data.</text>
</comment>
<evidence type="ECO:0000256" key="4">
    <source>
        <dbReference type="RuleBase" id="RU364012"/>
    </source>
</evidence>
<dbReference type="PANTHER" id="PTHR31791:SF49">
    <property type="entry name" value="INACTIVE PROTEIN FRIGIDA"/>
    <property type="match status" value="1"/>
</dbReference>
<keyword evidence="2 4" id="KW-0221">Differentiation</keyword>
<evidence type="ECO:0000313" key="5">
    <source>
        <dbReference type="EMBL" id="KAG2544467.1"/>
    </source>
</evidence>
<gene>
    <name evidence="5" type="ORF">PVAP13_9KG017600</name>
</gene>
<organism evidence="5 6">
    <name type="scientific">Panicum virgatum</name>
    <name type="common">Blackwell switchgrass</name>
    <dbReference type="NCBI Taxonomy" id="38727"/>
    <lineage>
        <taxon>Eukaryota</taxon>
        <taxon>Viridiplantae</taxon>
        <taxon>Streptophyta</taxon>
        <taxon>Embryophyta</taxon>
        <taxon>Tracheophyta</taxon>
        <taxon>Spermatophyta</taxon>
        <taxon>Magnoliopsida</taxon>
        <taxon>Liliopsida</taxon>
        <taxon>Poales</taxon>
        <taxon>Poaceae</taxon>
        <taxon>PACMAD clade</taxon>
        <taxon>Panicoideae</taxon>
        <taxon>Panicodae</taxon>
        <taxon>Paniceae</taxon>
        <taxon>Panicinae</taxon>
        <taxon>Panicum</taxon>
        <taxon>Panicum sect. Hiantes</taxon>
    </lineage>
</organism>
<accession>A0A8T0N5K9</accession>
<keyword evidence="4" id="KW-0217">Developmental protein</keyword>
<keyword evidence="3 4" id="KW-0287">Flowering</keyword>
<comment type="similarity">
    <text evidence="1 4">Belongs to the Frigida family.</text>
</comment>
<dbReference type="EMBL" id="CM029053">
    <property type="protein sequence ID" value="KAG2544467.1"/>
    <property type="molecule type" value="Genomic_DNA"/>
</dbReference>
<dbReference type="AlphaFoldDB" id="A0A8T0N5K9"/>
<dbReference type="GO" id="GO:0030154">
    <property type="term" value="P:cell differentiation"/>
    <property type="evidence" value="ECO:0007669"/>
    <property type="project" value="UniProtKB-KW"/>
</dbReference>
<dbReference type="Pfam" id="PF07899">
    <property type="entry name" value="Frigida"/>
    <property type="match status" value="1"/>
</dbReference>
<evidence type="ECO:0000256" key="1">
    <source>
        <dbReference type="ARBA" id="ARBA00008956"/>
    </source>
</evidence>
<name>A0A8T0N5K9_PANVG</name>
<evidence type="ECO:0000256" key="2">
    <source>
        <dbReference type="ARBA" id="ARBA00022782"/>
    </source>
</evidence>
<dbReference type="OrthoDB" id="776053at2759"/>
<dbReference type="PANTHER" id="PTHR31791">
    <property type="entry name" value="FRIGIDA-LIKE PROTEIN 3-RELATED"/>
    <property type="match status" value="1"/>
</dbReference>
<dbReference type="InterPro" id="IPR012474">
    <property type="entry name" value="Frigida"/>
</dbReference>
<keyword evidence="6" id="KW-1185">Reference proteome</keyword>
<evidence type="ECO:0000313" key="6">
    <source>
        <dbReference type="Proteomes" id="UP000823388"/>
    </source>
</evidence>
<dbReference type="Proteomes" id="UP000823388">
    <property type="component" value="Chromosome 9K"/>
</dbReference>